<accession>A0A178F2N2</accession>
<feature type="signal peptide" evidence="1">
    <location>
        <begin position="1"/>
        <end position="19"/>
    </location>
</feature>
<feature type="chain" id="PRO_5008085905" description="Secreted protein" evidence="1">
    <location>
        <begin position="20"/>
        <end position="107"/>
    </location>
</feature>
<dbReference type="EMBL" id="LHPM01000012">
    <property type="protein sequence ID" value="OAL66424.1"/>
    <property type="molecule type" value="Genomic_DNA"/>
</dbReference>
<dbReference type="Proteomes" id="UP000243015">
    <property type="component" value="Unassembled WGS sequence"/>
</dbReference>
<keyword evidence="1" id="KW-0732">Signal</keyword>
<reference evidence="2 3" key="1">
    <citation type="submission" date="2016-05" db="EMBL/GenBank/DDBJ databases">
        <title>Genome sequencing of Trichophyton rubrum CMCC(F)T1i isolated from hair.</title>
        <authorList>
            <person name="Zhan P."/>
            <person name="Tao Y."/>
            <person name="Liu W."/>
        </authorList>
    </citation>
    <scope>NUCLEOTIDE SEQUENCE [LARGE SCALE GENOMIC DNA]</scope>
    <source>
        <strain evidence="3">CMCC(F)T1i</strain>
    </source>
</reference>
<dbReference type="AlphaFoldDB" id="A0A178F2N2"/>
<name>A0A178F2N2_TRIRU</name>
<organism evidence="2 3">
    <name type="scientific">Trichophyton rubrum</name>
    <name type="common">Athlete's foot fungus</name>
    <name type="synonym">Epidermophyton rubrum</name>
    <dbReference type="NCBI Taxonomy" id="5551"/>
    <lineage>
        <taxon>Eukaryota</taxon>
        <taxon>Fungi</taxon>
        <taxon>Dikarya</taxon>
        <taxon>Ascomycota</taxon>
        <taxon>Pezizomycotina</taxon>
        <taxon>Eurotiomycetes</taxon>
        <taxon>Eurotiomycetidae</taxon>
        <taxon>Onygenales</taxon>
        <taxon>Arthrodermataceae</taxon>
        <taxon>Trichophyton</taxon>
    </lineage>
</organism>
<evidence type="ECO:0000313" key="3">
    <source>
        <dbReference type="Proteomes" id="UP000243015"/>
    </source>
</evidence>
<evidence type="ECO:0000313" key="2">
    <source>
        <dbReference type="EMBL" id="OAL66424.1"/>
    </source>
</evidence>
<evidence type="ECO:0000256" key="1">
    <source>
        <dbReference type="SAM" id="SignalP"/>
    </source>
</evidence>
<protein>
    <recommendedName>
        <fullName evidence="4">Secreted protein</fullName>
    </recommendedName>
</protein>
<gene>
    <name evidence="2" type="ORF">A7C99_1810</name>
</gene>
<proteinExistence type="predicted"/>
<evidence type="ECO:0008006" key="4">
    <source>
        <dbReference type="Google" id="ProtNLM"/>
    </source>
</evidence>
<comment type="caution">
    <text evidence="2">The sequence shown here is derived from an EMBL/GenBank/DDBJ whole genome shotgun (WGS) entry which is preliminary data.</text>
</comment>
<sequence length="107" mass="11782">MAFPMSGALLSYLLACLCGREVEGAAALKSINREVRFCRGIVILRAIPCKASPTKLFLRFRYFASHQFLYEISSTKSPPDGPDGFELAYEACTGKTDRPSSRPSAEK</sequence>